<evidence type="ECO:0000313" key="1">
    <source>
        <dbReference type="EMBL" id="KAI9454363.1"/>
    </source>
</evidence>
<gene>
    <name evidence="1" type="ORF">F5148DRAFT_429608</name>
</gene>
<accession>A0ACC0TZZ3</accession>
<reference evidence="1" key="1">
    <citation type="submission" date="2021-03" db="EMBL/GenBank/DDBJ databases">
        <title>Evolutionary priming and transition to the ectomycorrhizal habit in an iconic lineage of mushroom-forming fungi: is preadaptation a requirement?</title>
        <authorList>
            <consortium name="DOE Joint Genome Institute"/>
            <person name="Looney B.P."/>
            <person name="Miyauchi S."/>
            <person name="Morin E."/>
            <person name="Drula E."/>
            <person name="Courty P.E."/>
            <person name="Chicoki N."/>
            <person name="Fauchery L."/>
            <person name="Kohler A."/>
            <person name="Kuo A."/>
            <person name="LaButti K."/>
            <person name="Pangilinan J."/>
            <person name="Lipzen A."/>
            <person name="Riley R."/>
            <person name="Andreopoulos W."/>
            <person name="He G."/>
            <person name="Johnson J."/>
            <person name="Barry K.W."/>
            <person name="Grigoriev I.V."/>
            <person name="Nagy L."/>
            <person name="Hibbett D."/>
            <person name="Henrissat B."/>
            <person name="Matheny P.B."/>
            <person name="Labbe J."/>
            <person name="Martin A.F."/>
        </authorList>
    </citation>
    <scope>NUCLEOTIDE SEQUENCE</scope>
    <source>
        <strain evidence="1">BPL698</strain>
    </source>
</reference>
<comment type="caution">
    <text evidence="1">The sequence shown here is derived from an EMBL/GenBank/DDBJ whole genome shotgun (WGS) entry which is preliminary data.</text>
</comment>
<name>A0ACC0TZZ3_9AGAM</name>
<dbReference type="EMBL" id="JAGFNK010000276">
    <property type="protein sequence ID" value="KAI9454363.1"/>
    <property type="molecule type" value="Genomic_DNA"/>
</dbReference>
<dbReference type="Proteomes" id="UP001207468">
    <property type="component" value="Unassembled WGS sequence"/>
</dbReference>
<organism evidence="1 2">
    <name type="scientific">Russula earlei</name>
    <dbReference type="NCBI Taxonomy" id="71964"/>
    <lineage>
        <taxon>Eukaryota</taxon>
        <taxon>Fungi</taxon>
        <taxon>Dikarya</taxon>
        <taxon>Basidiomycota</taxon>
        <taxon>Agaricomycotina</taxon>
        <taxon>Agaricomycetes</taxon>
        <taxon>Russulales</taxon>
        <taxon>Russulaceae</taxon>
        <taxon>Russula</taxon>
    </lineage>
</organism>
<sequence>MPLLVVQSFQTNTPVATSSLMSFRLRLRPLRYNRVSLFLTSFVRSSLPCTPRMSTTIGDPPPSLDRISLEQMTISKLPDDVLMEIFHFYVHDRWMVTSGWHTLVHVCQTWRYIVFASPRRLNLRLEYTGKRPMSEMLDIWPALPVVIRLVASPWTYLDPCWGNIAAFLESEHRHRICEIDFPFVPTSHWERFSAAMQRPFPELTSLRICAGKNTVTLLPDSLLGASAPRLRELWLANCPFPGIQKLLLSANQLVLLSLFNIPDSGYISPQDLGGVLSLMSRLETLRLEFESPRSRSDLASRPRPPPTRSVLPALTQLMFQGVHEYLEDVLAQIEAPNLNKLEITFFMDVHFVVPHLLQLIGHTKSFKKCDRAFVCTSYGAIQLEIIRETHWPPELSLEIRCRGLDRQLSLLAQVCSSSLLLSAVVQLHIMHRDRFPHWRDDMETTQWLQVLDTFTAVKDLHLSSQIGRHVCQALEELAKERVTEVLPALENIVLRGLRRVESAPNLIEGFVSARQLSGHPVAVHL</sequence>
<evidence type="ECO:0000313" key="2">
    <source>
        <dbReference type="Proteomes" id="UP001207468"/>
    </source>
</evidence>
<proteinExistence type="predicted"/>
<protein>
    <submittedName>
        <fullName evidence="1">Uncharacterized protein</fullName>
    </submittedName>
</protein>
<keyword evidence="2" id="KW-1185">Reference proteome</keyword>